<sequence>MYTRSERIINFAKNNNPNIGPGTYQKTEEYENAKTQGFAPFSSLQPRLSLFSDSANNPSPNEYNTAPIPLDRAGRVVPFGRSSRFTNPKNISPGPATYNIRQKIGSEIEKLGPKLGKLTMNTNVGYGYTPEIDYKPISDMVKDNEENNTTKTKKPDCEDKPINSTMELDEDEEESNIIIKNQNPLSNNLYKKKKVKEENIDRCNLIWKRKFVTPSIPYKNLTYGFIENKDGEIEPRKPPENDETLGPAYYNITNNSVQSNNVYRGGFTFGNGLKEREAFHVNKDVPGPGKYNITKDIELFKKKNNASALMKYAPCVRFSEAVYKQEIKKNIPGPGAYKTNIVPSSKTASKRKELFLFGGKDERFKTINTLCNVQKTIKDNCAPGPGTYDIEHTNEYENNYLYHTGSKGKSALSKEDRFKDNFENSLMPGPGQYNVKYDYNPLIRHKVPTSKMYGFGTTSKRFPSSKVSGNPGPGQYNYIGDSFSKTLTDVKDPYIYDEQSLLKTGIIVNQKANNLSKIKMNKPIKGVNKNIIYNDDDTAKIGFGTQHDRFSKYGVNDNPAPGMYDSNKAFNLLKSHGKIGLTLKTRFNLNINNNRLPPGLYNPSLPGRKNFHVPVKDETFMGKSERFDYKDNKLPGPSDYLSPHYDGNNNKN</sequence>
<evidence type="ECO:0000313" key="2">
    <source>
        <dbReference type="EMBL" id="ORX77929.1"/>
    </source>
</evidence>
<reference evidence="2 3" key="1">
    <citation type="submission" date="2016-08" db="EMBL/GenBank/DDBJ databases">
        <title>A Parts List for Fungal Cellulosomes Revealed by Comparative Genomics.</title>
        <authorList>
            <consortium name="DOE Joint Genome Institute"/>
            <person name="Haitjema C.H."/>
            <person name="Gilmore S.P."/>
            <person name="Henske J.K."/>
            <person name="Solomon K.V."/>
            <person name="De Groot R."/>
            <person name="Kuo A."/>
            <person name="Mondo S.J."/>
            <person name="Salamov A.A."/>
            <person name="Labutti K."/>
            <person name="Zhao Z."/>
            <person name="Chiniquy J."/>
            <person name="Barry K."/>
            <person name="Brewer H.M."/>
            <person name="Purvine S.O."/>
            <person name="Wright A.T."/>
            <person name="Boxma B."/>
            <person name="Van Alen T."/>
            <person name="Hackstein J.H."/>
            <person name="Baker S.E."/>
            <person name="Grigoriev I.V."/>
            <person name="O'Malley M.A."/>
        </authorList>
    </citation>
    <scope>NUCLEOTIDE SEQUENCE [LARGE SCALE GENOMIC DNA]</scope>
    <source>
        <strain evidence="2 3">S4</strain>
    </source>
</reference>
<accession>A0A1Y1WWJ2</accession>
<comment type="caution">
    <text evidence="2">The sequence shown here is derived from an EMBL/GenBank/DDBJ whole genome shotgun (WGS) entry which is preliminary data.</text>
</comment>
<reference evidence="2 3" key="2">
    <citation type="submission" date="2016-08" db="EMBL/GenBank/DDBJ databases">
        <title>Pervasive Adenine N6-methylation of Active Genes in Fungi.</title>
        <authorList>
            <consortium name="DOE Joint Genome Institute"/>
            <person name="Mondo S.J."/>
            <person name="Dannebaum R.O."/>
            <person name="Kuo R.C."/>
            <person name="Labutti K."/>
            <person name="Haridas S."/>
            <person name="Kuo A."/>
            <person name="Salamov A."/>
            <person name="Ahrendt S.R."/>
            <person name="Lipzen A."/>
            <person name="Sullivan W."/>
            <person name="Andreopoulos W.B."/>
            <person name="Clum A."/>
            <person name="Lindquist E."/>
            <person name="Daum C."/>
            <person name="Ramamoorthy G.K."/>
            <person name="Gryganskyi A."/>
            <person name="Culley D."/>
            <person name="Magnuson J.K."/>
            <person name="James T.Y."/>
            <person name="O'Malley M.A."/>
            <person name="Stajich J.E."/>
            <person name="Spatafora J.W."/>
            <person name="Visel A."/>
            <person name="Grigoriev I.V."/>
        </authorList>
    </citation>
    <scope>NUCLEOTIDE SEQUENCE [LARGE SCALE GENOMIC DNA]</scope>
    <source>
        <strain evidence="2 3">S4</strain>
    </source>
</reference>
<proteinExistence type="predicted"/>
<dbReference type="PANTHER" id="PTHR21580">
    <property type="entry name" value="SHIPPO-1-RELATED"/>
    <property type="match status" value="1"/>
</dbReference>
<gene>
    <name evidence="2" type="ORF">BCR32DRAFT_295311</name>
</gene>
<feature type="compositionally biased region" description="Basic and acidic residues" evidence="1">
    <location>
        <begin position="624"/>
        <end position="633"/>
    </location>
</feature>
<dbReference type="InterPro" id="IPR051291">
    <property type="entry name" value="CIMAP"/>
</dbReference>
<name>A0A1Y1WWJ2_9FUNG</name>
<dbReference type="InterPro" id="IPR010736">
    <property type="entry name" value="SHIPPO-rpt"/>
</dbReference>
<feature type="region of interest" description="Disordered" evidence="1">
    <location>
        <begin position="624"/>
        <end position="652"/>
    </location>
</feature>
<organism evidence="2 3">
    <name type="scientific">Anaeromyces robustus</name>
    <dbReference type="NCBI Taxonomy" id="1754192"/>
    <lineage>
        <taxon>Eukaryota</taxon>
        <taxon>Fungi</taxon>
        <taxon>Fungi incertae sedis</taxon>
        <taxon>Chytridiomycota</taxon>
        <taxon>Chytridiomycota incertae sedis</taxon>
        <taxon>Neocallimastigomycetes</taxon>
        <taxon>Neocallimastigales</taxon>
        <taxon>Neocallimastigaceae</taxon>
        <taxon>Anaeromyces</taxon>
    </lineage>
</organism>
<evidence type="ECO:0000256" key="1">
    <source>
        <dbReference type="SAM" id="MobiDB-lite"/>
    </source>
</evidence>
<dbReference type="Pfam" id="PF07004">
    <property type="entry name" value="SHIPPO-rpt"/>
    <property type="match status" value="5"/>
</dbReference>
<dbReference type="OrthoDB" id="406368at2759"/>
<dbReference type="EMBL" id="MCFG01000229">
    <property type="protein sequence ID" value="ORX77929.1"/>
    <property type="molecule type" value="Genomic_DNA"/>
</dbReference>
<dbReference type="STRING" id="1754192.A0A1Y1WWJ2"/>
<dbReference type="AlphaFoldDB" id="A0A1Y1WWJ2"/>
<protein>
    <submittedName>
        <fullName evidence="2">Uncharacterized protein</fullName>
    </submittedName>
</protein>
<evidence type="ECO:0000313" key="3">
    <source>
        <dbReference type="Proteomes" id="UP000193944"/>
    </source>
</evidence>
<dbReference type="PANTHER" id="PTHR21580:SF60">
    <property type="entry name" value="SPERM-TAIL PG-RICH REPEAT-CONTAINING PROTEIN 2"/>
    <property type="match status" value="1"/>
</dbReference>
<keyword evidence="3" id="KW-1185">Reference proteome</keyword>
<dbReference type="Proteomes" id="UP000193944">
    <property type="component" value="Unassembled WGS sequence"/>
</dbReference>